<dbReference type="EMBL" id="QJVJ01000004">
    <property type="protein sequence ID" value="PYI55072.1"/>
    <property type="molecule type" value="Genomic_DNA"/>
</dbReference>
<dbReference type="Pfam" id="PF11085">
    <property type="entry name" value="YqhR"/>
    <property type="match status" value="1"/>
</dbReference>
<evidence type="ECO:0000313" key="2">
    <source>
        <dbReference type="EMBL" id="PYI55072.1"/>
    </source>
</evidence>
<gene>
    <name evidence="2" type="ORF">DLM86_11080</name>
</gene>
<organism evidence="2 3">
    <name type="scientific">Paenibacillus flagellatus</name>
    <dbReference type="NCBI Taxonomy" id="2211139"/>
    <lineage>
        <taxon>Bacteria</taxon>
        <taxon>Bacillati</taxon>
        <taxon>Bacillota</taxon>
        <taxon>Bacilli</taxon>
        <taxon>Bacillales</taxon>
        <taxon>Paenibacillaceae</taxon>
        <taxon>Paenibacillus</taxon>
    </lineage>
</organism>
<keyword evidence="3" id="KW-1185">Reference proteome</keyword>
<dbReference type="Proteomes" id="UP000247476">
    <property type="component" value="Unassembled WGS sequence"/>
</dbReference>
<evidence type="ECO:0000313" key="3">
    <source>
        <dbReference type="Proteomes" id="UP000247476"/>
    </source>
</evidence>
<sequence length="175" mass="20345">MGDWDRHREQERDRERERPAPRTNVWAFSLQIGLFAGLIWGAVKIGASYFKFTRINSGFVAKPFFTQAYMNSTAGFWTGWLAFIAFSLVAALLYAGLFRKIRGPWMGLVYGASWWALLYLLFGPVMGMMRRIDRLDWNTIVTDFCFFLVWGLFIGYSISFEFTDEREREPSSPIS</sequence>
<feature type="transmembrane region" description="Helical" evidence="1">
    <location>
        <begin position="24"/>
        <end position="43"/>
    </location>
</feature>
<dbReference type="OrthoDB" id="2691442at2"/>
<keyword evidence="1" id="KW-1133">Transmembrane helix</keyword>
<feature type="transmembrane region" description="Helical" evidence="1">
    <location>
        <begin position="74"/>
        <end position="95"/>
    </location>
</feature>
<comment type="caution">
    <text evidence="2">The sequence shown here is derived from an EMBL/GenBank/DDBJ whole genome shotgun (WGS) entry which is preliminary data.</text>
</comment>
<proteinExistence type="predicted"/>
<keyword evidence="1" id="KW-0812">Transmembrane</keyword>
<accession>A0A2V5K895</accession>
<reference evidence="2 3" key="1">
    <citation type="submission" date="2018-05" db="EMBL/GenBank/DDBJ databases">
        <title>Paenibacillus flagellatus sp. nov., isolated from selenium mineral soil.</title>
        <authorList>
            <person name="Dai X."/>
        </authorList>
    </citation>
    <scope>NUCLEOTIDE SEQUENCE [LARGE SCALE GENOMIC DNA]</scope>
    <source>
        <strain evidence="2 3">DXL2</strain>
    </source>
</reference>
<protein>
    <submittedName>
        <fullName evidence="2">Uncharacterized protein</fullName>
    </submittedName>
</protein>
<dbReference type="AlphaFoldDB" id="A0A2V5K895"/>
<name>A0A2V5K895_9BACL</name>
<feature type="transmembrane region" description="Helical" evidence="1">
    <location>
        <begin position="137"/>
        <end position="158"/>
    </location>
</feature>
<dbReference type="InterPro" id="IPR024563">
    <property type="entry name" value="YqhR"/>
</dbReference>
<keyword evidence="1" id="KW-0472">Membrane</keyword>
<evidence type="ECO:0000256" key="1">
    <source>
        <dbReference type="SAM" id="Phobius"/>
    </source>
</evidence>
<feature type="transmembrane region" description="Helical" evidence="1">
    <location>
        <begin position="107"/>
        <end position="125"/>
    </location>
</feature>